<dbReference type="STRING" id="1291052.FC18_GL000934"/>
<proteinExistence type="predicted"/>
<keyword evidence="4" id="KW-1185">Reference proteome</keyword>
<dbReference type="InterPro" id="IPR051599">
    <property type="entry name" value="Cell_Envelope_Assoc"/>
</dbReference>
<evidence type="ECO:0000256" key="1">
    <source>
        <dbReference type="SAM" id="Phobius"/>
    </source>
</evidence>
<dbReference type="GO" id="GO:0000270">
    <property type="term" value="P:peptidoglycan metabolic process"/>
    <property type="evidence" value="ECO:0007669"/>
    <property type="project" value="TreeGrafter"/>
</dbReference>
<accession>A0A0R1ZUX6</accession>
<gene>
    <name evidence="3" type="ORF">FC18_GL000934</name>
</gene>
<dbReference type="Pfam" id="PF02698">
    <property type="entry name" value="DUF218"/>
    <property type="match status" value="1"/>
</dbReference>
<keyword evidence="1" id="KW-0812">Transmembrane</keyword>
<feature type="transmembrane region" description="Helical" evidence="1">
    <location>
        <begin position="330"/>
        <end position="352"/>
    </location>
</feature>
<sequence>MDNFVIFLTVLAVLWTFIAAVSYAVEPRQLLNGLLINLAIGFDAVAAGALVISSGSAWLMTPSIILFIIVFGVIFIFFAFHLVWLLWNAIVVWKKERHTLGNMLTLLLAILIIVVDLFGVFGRKFLPDYIYGGITSLIILLTGYIGLTLMNFLTALVAYNLHRPWHDQDYLIVLGAGLLGGERVGRLLGARIDVAIKYYNKQKAKGRKLPTIIFSGGQGPDEKISEAAAMQQYAIDHGIPAADTLLEDKSRTTLENMRFSAAIINDITDGAKYRAQFCTNNYHLFRAGLFAKQAGLTANGLGAHTAFYYLPNATIREYAAIIMMNKKRHLITGALLCFFPIISIVVGLFTHLY</sequence>
<protein>
    <recommendedName>
        <fullName evidence="2">DUF218 domain-containing protein</fullName>
    </recommendedName>
</protein>
<dbReference type="PANTHER" id="PTHR30336">
    <property type="entry name" value="INNER MEMBRANE PROTEIN, PROBABLE PERMEASE"/>
    <property type="match status" value="1"/>
</dbReference>
<comment type="caution">
    <text evidence="3">The sequence shown here is derived from an EMBL/GenBank/DDBJ whole genome shotgun (WGS) entry which is preliminary data.</text>
</comment>
<evidence type="ECO:0000259" key="2">
    <source>
        <dbReference type="Pfam" id="PF02698"/>
    </source>
</evidence>
<feature type="transmembrane region" description="Helical" evidence="1">
    <location>
        <begin position="64"/>
        <end position="87"/>
    </location>
</feature>
<keyword evidence="1" id="KW-0472">Membrane</keyword>
<reference evidence="3 4" key="1">
    <citation type="journal article" date="2015" name="Genome Announc.">
        <title>Expanding the biotechnology potential of lactobacilli through comparative genomics of 213 strains and associated genera.</title>
        <authorList>
            <person name="Sun Z."/>
            <person name="Harris H.M."/>
            <person name="McCann A."/>
            <person name="Guo C."/>
            <person name="Argimon S."/>
            <person name="Zhang W."/>
            <person name="Yang X."/>
            <person name="Jeffery I.B."/>
            <person name="Cooney J.C."/>
            <person name="Kagawa T.F."/>
            <person name="Liu W."/>
            <person name="Song Y."/>
            <person name="Salvetti E."/>
            <person name="Wrobel A."/>
            <person name="Rasinkangas P."/>
            <person name="Parkhill J."/>
            <person name="Rea M.C."/>
            <person name="O'Sullivan O."/>
            <person name="Ritari J."/>
            <person name="Douillard F.P."/>
            <person name="Paul Ross R."/>
            <person name="Yang R."/>
            <person name="Briner A.E."/>
            <person name="Felis G.E."/>
            <person name="de Vos W.M."/>
            <person name="Barrangou R."/>
            <person name="Klaenhammer T.R."/>
            <person name="Caufield P.W."/>
            <person name="Cui Y."/>
            <person name="Zhang H."/>
            <person name="O'Toole P.W."/>
        </authorList>
    </citation>
    <scope>NUCLEOTIDE SEQUENCE [LARGE SCALE GENOMIC DNA]</scope>
    <source>
        <strain evidence="3 4">DSM 20505</strain>
    </source>
</reference>
<dbReference type="PANTHER" id="PTHR30336:SF18">
    <property type="entry name" value="MEMBRANE PROTEIN"/>
    <property type="match status" value="1"/>
</dbReference>
<feature type="transmembrane region" description="Helical" evidence="1">
    <location>
        <begin position="34"/>
        <end position="52"/>
    </location>
</feature>
<dbReference type="Gene3D" id="3.40.50.620">
    <property type="entry name" value="HUPs"/>
    <property type="match status" value="1"/>
</dbReference>
<dbReference type="InterPro" id="IPR003848">
    <property type="entry name" value="DUF218"/>
</dbReference>
<feature type="domain" description="DUF218" evidence="2">
    <location>
        <begin position="169"/>
        <end position="319"/>
    </location>
</feature>
<feature type="transmembrane region" description="Helical" evidence="1">
    <location>
        <begin position="129"/>
        <end position="150"/>
    </location>
</feature>
<organism evidence="3 4">
    <name type="scientific">Lacticaseibacillus sharpeae JCM 1186 = DSM 20505</name>
    <dbReference type="NCBI Taxonomy" id="1291052"/>
    <lineage>
        <taxon>Bacteria</taxon>
        <taxon>Bacillati</taxon>
        <taxon>Bacillota</taxon>
        <taxon>Bacilli</taxon>
        <taxon>Lactobacillales</taxon>
        <taxon>Lactobacillaceae</taxon>
        <taxon>Lacticaseibacillus</taxon>
    </lineage>
</organism>
<evidence type="ECO:0000313" key="3">
    <source>
        <dbReference type="EMBL" id="KRM55883.1"/>
    </source>
</evidence>
<dbReference type="Proteomes" id="UP000051679">
    <property type="component" value="Unassembled WGS sequence"/>
</dbReference>
<dbReference type="GO" id="GO:0005886">
    <property type="term" value="C:plasma membrane"/>
    <property type="evidence" value="ECO:0007669"/>
    <property type="project" value="TreeGrafter"/>
</dbReference>
<dbReference type="PATRIC" id="fig|1291052.5.peg.949"/>
<evidence type="ECO:0000313" key="4">
    <source>
        <dbReference type="Proteomes" id="UP000051679"/>
    </source>
</evidence>
<feature type="transmembrane region" description="Helical" evidence="1">
    <location>
        <begin position="99"/>
        <end position="122"/>
    </location>
</feature>
<name>A0A0R1ZUX6_9LACO</name>
<dbReference type="OrthoDB" id="9782395at2"/>
<dbReference type="AlphaFoldDB" id="A0A0R1ZUX6"/>
<dbReference type="InterPro" id="IPR014729">
    <property type="entry name" value="Rossmann-like_a/b/a_fold"/>
</dbReference>
<dbReference type="RefSeq" id="WP_054677818.1">
    <property type="nucleotide sequence ID" value="NZ_AYYO01000011.1"/>
</dbReference>
<keyword evidence="1" id="KW-1133">Transmembrane helix</keyword>
<dbReference type="GO" id="GO:0043164">
    <property type="term" value="P:Gram-negative-bacterium-type cell wall biogenesis"/>
    <property type="evidence" value="ECO:0007669"/>
    <property type="project" value="TreeGrafter"/>
</dbReference>
<dbReference type="CDD" id="cd06259">
    <property type="entry name" value="YdcF-like"/>
    <property type="match status" value="1"/>
</dbReference>
<dbReference type="EMBL" id="AYYO01000011">
    <property type="protein sequence ID" value="KRM55883.1"/>
    <property type="molecule type" value="Genomic_DNA"/>
</dbReference>